<dbReference type="EMBL" id="FOFT01000007">
    <property type="protein sequence ID" value="SER84099.1"/>
    <property type="molecule type" value="Genomic_DNA"/>
</dbReference>
<keyword evidence="2" id="KW-1185">Reference proteome</keyword>
<name>A0A1H9SIN0_9PSEU</name>
<dbReference type="Proteomes" id="UP000199028">
    <property type="component" value="Unassembled WGS sequence"/>
</dbReference>
<sequence>MSSSSVVKSIVVLGGDPVKHRLRDDLVSIFEAARKFFDDDP</sequence>
<organism evidence="1 2">
    <name type="scientific">Lentzea flaviverrucosa</name>
    <dbReference type="NCBI Taxonomy" id="200379"/>
    <lineage>
        <taxon>Bacteria</taxon>
        <taxon>Bacillati</taxon>
        <taxon>Actinomycetota</taxon>
        <taxon>Actinomycetes</taxon>
        <taxon>Pseudonocardiales</taxon>
        <taxon>Pseudonocardiaceae</taxon>
        <taxon>Lentzea</taxon>
    </lineage>
</organism>
<gene>
    <name evidence="1" type="ORF">SAMN05216195_10756</name>
</gene>
<reference evidence="2" key="1">
    <citation type="submission" date="2016-10" db="EMBL/GenBank/DDBJ databases">
        <authorList>
            <person name="Varghese N."/>
            <person name="Submissions S."/>
        </authorList>
    </citation>
    <scope>NUCLEOTIDE SEQUENCE [LARGE SCALE GENOMIC DNA]</scope>
    <source>
        <strain evidence="2">CGMCC 4.578</strain>
    </source>
</reference>
<proteinExistence type="predicted"/>
<protein>
    <submittedName>
        <fullName evidence="1">Uncharacterized protein</fullName>
    </submittedName>
</protein>
<accession>A0A1H9SIN0</accession>
<evidence type="ECO:0000313" key="1">
    <source>
        <dbReference type="EMBL" id="SER84099.1"/>
    </source>
</evidence>
<evidence type="ECO:0000313" key="2">
    <source>
        <dbReference type="Proteomes" id="UP000199028"/>
    </source>
</evidence>
<dbReference type="AlphaFoldDB" id="A0A1H9SIN0"/>